<name>A0ABV1HKG5_9FIRM</name>
<evidence type="ECO:0008006" key="6">
    <source>
        <dbReference type="Google" id="ProtNLM"/>
    </source>
</evidence>
<dbReference type="Gene3D" id="1.20.120.530">
    <property type="entry name" value="GntR ligand-binding domain-like"/>
    <property type="match status" value="1"/>
</dbReference>
<reference evidence="4 5" key="1">
    <citation type="submission" date="2024-03" db="EMBL/GenBank/DDBJ databases">
        <title>Human intestinal bacterial collection.</title>
        <authorList>
            <person name="Pauvert C."/>
            <person name="Hitch T.C.A."/>
            <person name="Clavel T."/>
        </authorList>
    </citation>
    <scope>NUCLEOTIDE SEQUENCE [LARGE SCALE GENOMIC DNA]</scope>
    <source>
        <strain evidence="4 5">CLA-AP-H27</strain>
    </source>
</reference>
<accession>A0ABV1HKG5</accession>
<evidence type="ECO:0000256" key="1">
    <source>
        <dbReference type="ARBA" id="ARBA00023015"/>
    </source>
</evidence>
<dbReference type="InterPro" id="IPR008920">
    <property type="entry name" value="TF_FadR/GntR_C"/>
</dbReference>
<proteinExistence type="predicted"/>
<keyword evidence="1" id="KW-0805">Transcription regulation</keyword>
<keyword evidence="5" id="KW-1185">Reference proteome</keyword>
<evidence type="ECO:0000313" key="4">
    <source>
        <dbReference type="EMBL" id="MEQ2562463.1"/>
    </source>
</evidence>
<protein>
    <recommendedName>
        <fullName evidence="6">FCD domain-containing protein</fullName>
    </recommendedName>
</protein>
<dbReference type="Proteomes" id="UP001437460">
    <property type="component" value="Unassembled WGS sequence"/>
</dbReference>
<organism evidence="4 5">
    <name type="scientific">Ventrimonas faecis</name>
    <dbReference type="NCBI Taxonomy" id="3133170"/>
    <lineage>
        <taxon>Bacteria</taxon>
        <taxon>Bacillati</taxon>
        <taxon>Bacillota</taxon>
        <taxon>Clostridia</taxon>
        <taxon>Lachnospirales</taxon>
        <taxon>Lachnospiraceae</taxon>
        <taxon>Ventrimonas</taxon>
    </lineage>
</organism>
<keyword evidence="2" id="KW-0238">DNA-binding</keyword>
<keyword evidence="3" id="KW-0804">Transcription</keyword>
<gene>
    <name evidence="4" type="ORF">WMO41_04695</name>
</gene>
<dbReference type="RefSeq" id="WP_349228766.1">
    <property type="nucleotide sequence ID" value="NZ_JBBMFJ010000006.1"/>
</dbReference>
<evidence type="ECO:0000256" key="2">
    <source>
        <dbReference type="ARBA" id="ARBA00023125"/>
    </source>
</evidence>
<sequence length="54" mass="6562">MPEANKLIEKLLDARKRMDILTCIKKKDSKKARKEMEQHIERSMDNILKNFKFR</sequence>
<evidence type="ECO:0000313" key="5">
    <source>
        <dbReference type="Proteomes" id="UP001437460"/>
    </source>
</evidence>
<comment type="caution">
    <text evidence="4">The sequence shown here is derived from an EMBL/GenBank/DDBJ whole genome shotgun (WGS) entry which is preliminary data.</text>
</comment>
<dbReference type="EMBL" id="JBBMFJ010000006">
    <property type="protein sequence ID" value="MEQ2562463.1"/>
    <property type="molecule type" value="Genomic_DNA"/>
</dbReference>
<evidence type="ECO:0000256" key="3">
    <source>
        <dbReference type="ARBA" id="ARBA00023163"/>
    </source>
</evidence>